<evidence type="ECO:0000313" key="4">
    <source>
        <dbReference type="Proteomes" id="UP001458946"/>
    </source>
</evidence>
<reference evidence="3 4" key="1">
    <citation type="submission" date="2024-02" db="EMBL/GenBank/DDBJ databases">
        <title>Deinococcus xinjiangensis NBRC 107630.</title>
        <authorList>
            <person name="Ichikawa N."/>
            <person name="Katano-Makiyama Y."/>
            <person name="Hidaka K."/>
        </authorList>
    </citation>
    <scope>NUCLEOTIDE SEQUENCE [LARGE SCALE GENOMIC DNA]</scope>
    <source>
        <strain evidence="3 4">NBRC 107630</strain>
    </source>
</reference>
<evidence type="ECO:0000259" key="2">
    <source>
        <dbReference type="Pfam" id="PF06094"/>
    </source>
</evidence>
<name>A0ABP9VGS1_9DEIO</name>
<dbReference type="EMBL" id="BAABRN010000070">
    <property type="protein sequence ID" value="GAA5503841.1"/>
    <property type="molecule type" value="Genomic_DNA"/>
</dbReference>
<dbReference type="Pfam" id="PF06094">
    <property type="entry name" value="GGACT"/>
    <property type="match status" value="1"/>
</dbReference>
<protein>
    <recommendedName>
        <fullName evidence="2">Gamma-glutamylcyclotransferase AIG2-like domain-containing protein</fullName>
    </recommendedName>
</protein>
<dbReference type="CDD" id="cd06661">
    <property type="entry name" value="GGCT_like"/>
    <property type="match status" value="1"/>
</dbReference>
<comment type="caution">
    <text evidence="3">The sequence shown here is derived from an EMBL/GenBank/DDBJ whole genome shotgun (WGS) entry which is preliminary data.</text>
</comment>
<dbReference type="Proteomes" id="UP001458946">
    <property type="component" value="Unassembled WGS sequence"/>
</dbReference>
<evidence type="ECO:0000313" key="3">
    <source>
        <dbReference type="EMBL" id="GAA5503841.1"/>
    </source>
</evidence>
<dbReference type="InterPro" id="IPR036568">
    <property type="entry name" value="GGCT-like_sf"/>
</dbReference>
<evidence type="ECO:0000256" key="1">
    <source>
        <dbReference type="SAM" id="MobiDB-lite"/>
    </source>
</evidence>
<sequence length="134" mass="14776">MPSERNAHVARAGGPFTATRAILQGYQLLHLYPEGYPAIIPSLGQQVSGYALTYDPAVWPAALPFLDRLEGLDEVPPLYSREEVTLTTDLGEILPAWVYVYARTERLNQAGASPVPSGDWRDIQGRGQRGPDER</sequence>
<keyword evidence="4" id="KW-1185">Reference proteome</keyword>
<feature type="domain" description="Gamma-glutamylcyclotransferase AIG2-like" evidence="2">
    <location>
        <begin position="3"/>
        <end position="121"/>
    </location>
</feature>
<feature type="compositionally biased region" description="Basic and acidic residues" evidence="1">
    <location>
        <begin position="119"/>
        <end position="134"/>
    </location>
</feature>
<dbReference type="Gene3D" id="3.10.490.10">
    <property type="entry name" value="Gamma-glutamyl cyclotransferase-like"/>
    <property type="match status" value="1"/>
</dbReference>
<dbReference type="SUPFAM" id="SSF110857">
    <property type="entry name" value="Gamma-glutamyl cyclotransferase-like"/>
    <property type="match status" value="1"/>
</dbReference>
<proteinExistence type="predicted"/>
<dbReference type="InterPro" id="IPR013024">
    <property type="entry name" value="GGCT-like"/>
</dbReference>
<feature type="region of interest" description="Disordered" evidence="1">
    <location>
        <begin position="111"/>
        <end position="134"/>
    </location>
</feature>
<accession>A0ABP9VGS1</accession>
<dbReference type="InterPro" id="IPR009288">
    <property type="entry name" value="AIG2-like_dom"/>
</dbReference>
<organism evidence="3 4">
    <name type="scientific">Deinococcus xinjiangensis</name>
    <dbReference type="NCBI Taxonomy" id="457454"/>
    <lineage>
        <taxon>Bacteria</taxon>
        <taxon>Thermotogati</taxon>
        <taxon>Deinococcota</taxon>
        <taxon>Deinococci</taxon>
        <taxon>Deinococcales</taxon>
        <taxon>Deinococcaceae</taxon>
        <taxon>Deinococcus</taxon>
    </lineage>
</organism>
<gene>
    <name evidence="3" type="ORF">Dxin01_03604</name>
</gene>